<dbReference type="AlphaFoldDB" id="A0A3B1CC57"/>
<evidence type="ECO:0000313" key="1">
    <source>
        <dbReference type="EMBL" id="VAX24221.1"/>
    </source>
</evidence>
<protein>
    <submittedName>
        <fullName evidence="1">Uncharacterized protein</fullName>
    </submittedName>
</protein>
<accession>A0A3B1CC57</accession>
<sequence>MMERIENIKKIFKMILELDCFGWETAYITRAEAEYYSNYCNFKSTGGI</sequence>
<reference evidence="1" key="1">
    <citation type="submission" date="2018-06" db="EMBL/GenBank/DDBJ databases">
        <authorList>
            <person name="Zhirakovskaya E."/>
        </authorList>
    </citation>
    <scope>NUCLEOTIDE SEQUENCE</scope>
</reference>
<dbReference type="EMBL" id="UOGA01000268">
    <property type="protein sequence ID" value="VAX24221.1"/>
    <property type="molecule type" value="Genomic_DNA"/>
</dbReference>
<proteinExistence type="predicted"/>
<name>A0A3B1CC57_9ZZZZ</name>
<organism evidence="1">
    <name type="scientific">hydrothermal vent metagenome</name>
    <dbReference type="NCBI Taxonomy" id="652676"/>
    <lineage>
        <taxon>unclassified sequences</taxon>
        <taxon>metagenomes</taxon>
        <taxon>ecological metagenomes</taxon>
    </lineage>
</organism>
<gene>
    <name evidence="1" type="ORF">MNBD_NITROSPINAE04-1520</name>
</gene>